<evidence type="ECO:0000313" key="9">
    <source>
        <dbReference type="EMBL" id="AIX23704.1"/>
    </source>
</evidence>
<dbReference type="Proteomes" id="UP000185409">
    <property type="component" value="Segment"/>
</dbReference>
<dbReference type="EMBL" id="KJ019084">
    <property type="protein sequence ID" value="AIX27170.1"/>
    <property type="molecule type" value="Genomic_DNA"/>
</dbReference>
<dbReference type="Proteomes" id="UP000185387">
    <property type="component" value="Segment"/>
</dbReference>
<evidence type="ECO:0000313" key="15">
    <source>
        <dbReference type="EMBL" id="AIX34937.1"/>
    </source>
</evidence>
<evidence type="ECO:0000313" key="26">
    <source>
        <dbReference type="Proteomes" id="UP000185403"/>
    </source>
</evidence>
<dbReference type="EMBL" id="KJ019076">
    <property type="protein sequence ID" value="AIX25451.1"/>
    <property type="molecule type" value="Genomic_DNA"/>
</dbReference>
<evidence type="ECO:0000313" key="4">
    <source>
        <dbReference type="EMBL" id="AIX16826.1"/>
    </source>
</evidence>
<dbReference type="Proteomes" id="UP000185393">
    <property type="component" value="Segment"/>
</dbReference>
<dbReference type="EMBL" id="KJ019030">
    <property type="protein sequence ID" value="AIX15068.1"/>
    <property type="molecule type" value="Genomic_DNA"/>
</dbReference>
<dbReference type="Proteomes" id="UP000185405">
    <property type="component" value="Segment"/>
</dbReference>
<dbReference type="Proteomes" id="UP000185401">
    <property type="component" value="Segment"/>
</dbReference>
<evidence type="ECO:0000313" key="19">
    <source>
        <dbReference type="EMBL" id="AIX40173.1"/>
    </source>
</evidence>
<dbReference type="EMBL" id="KJ019163">
    <property type="protein sequence ID" value="AIX46511.1"/>
    <property type="molecule type" value="Genomic_DNA"/>
</dbReference>
<sequence>MIGPIGVTLQQAEDHFEFLLDLTDNQRVCWKITRPDGKSVMMVPVNEVSPIPDEIQTQVDEFQKQFMETNET</sequence>
<name>A0A0E3F7D6_9CAUD</name>
<dbReference type="EMBL" id="KJ019158">
    <property type="protein sequence ID" value="AIX45362.1"/>
    <property type="molecule type" value="Genomic_DNA"/>
</dbReference>
<dbReference type="Proteomes" id="UP000185398">
    <property type="component" value="Segment"/>
</dbReference>
<evidence type="ECO:0000313" key="2">
    <source>
        <dbReference type="EMBL" id="AIX15068.1"/>
    </source>
</evidence>
<dbReference type="Proteomes" id="UP000185394">
    <property type="component" value="Segment"/>
</dbReference>
<evidence type="ECO:0000313" key="8">
    <source>
        <dbReference type="EMBL" id="AIX23498.1"/>
    </source>
</evidence>
<evidence type="ECO:0000313" key="17">
    <source>
        <dbReference type="EMBL" id="AIX39537.1"/>
    </source>
</evidence>
<dbReference type="Proteomes" id="UP000185400">
    <property type="component" value="Segment"/>
</dbReference>
<proteinExistence type="predicted"/>
<dbReference type="Proteomes" id="UP000185396">
    <property type="component" value="Segment"/>
</dbReference>
<dbReference type="EMBL" id="KJ019081">
    <property type="protein sequence ID" value="AIX26534.1"/>
    <property type="molecule type" value="Genomic_DNA"/>
</dbReference>
<reference evidence="24 25" key="1">
    <citation type="submission" date="2013-12" db="EMBL/GenBank/DDBJ databases">
        <title>Ecological redundancy of diverse viral populations within a natural community.</title>
        <authorList>
            <person name="Gregory A.C."/>
            <person name="LaButti K."/>
            <person name="Copeland A."/>
            <person name="Woyke T."/>
            <person name="Sullivan M.B."/>
        </authorList>
    </citation>
    <scope>NUCLEOTIDE SEQUENCE [LARGE SCALE GENOMIC DNA]</scope>
    <source>
        <strain evidence="17">Syn7803C101</strain>
        <strain evidence="18">Syn7803C104</strain>
        <strain evidence="19">Syn7803C107</strain>
        <strain evidence="20">Syn7803C26</strain>
        <strain evidence="21">Syn7803C31</strain>
        <strain evidence="22">Syn7803C33</strain>
        <strain evidence="23">Syn7803C38</strain>
        <strain evidence="1">Syn7803C42</strain>
        <strain evidence="2">Syn7803C47</strain>
        <strain evidence="3">Syn7803C53</strain>
        <strain evidence="4">Syn7803C59</strain>
        <strain evidence="5">Syn7803C60</strain>
        <strain evidence="6">Syn7803C86</strain>
        <strain evidence="7">Syn7803C99</strain>
        <strain evidence="14">Syn7803US1</strain>
        <strain evidence="8">Syn7803US101</strain>
        <strain evidence="9">Syn7803US102</strain>
        <strain evidence="10">Syn7803US112</strain>
        <strain evidence="11">Syn7803US117</strain>
        <strain evidence="12">Syn7803US123</strain>
        <strain evidence="13">Syn7803US19</strain>
        <strain evidence="15">Syn7803US60</strain>
        <strain evidence="16">Syn7803US79</strain>
    </source>
</reference>
<dbReference type="Proteomes" id="UP000185407">
    <property type="component" value="Segment"/>
</dbReference>
<evidence type="ECO:0000313" key="23">
    <source>
        <dbReference type="EMBL" id="AIX46511.1"/>
    </source>
</evidence>
<dbReference type="Proteomes" id="UP000185408">
    <property type="component" value="Segment"/>
</dbReference>
<evidence type="ECO:0000313" key="20">
    <source>
        <dbReference type="EMBL" id="AIX44231.1"/>
    </source>
</evidence>
<evidence type="ECO:0000313" key="25">
    <source>
        <dbReference type="Proteomes" id="UP000185387"/>
    </source>
</evidence>
<dbReference type="EMBL" id="KJ019088">
    <property type="protein sequence ID" value="AIX28155.1"/>
    <property type="molecule type" value="Genomic_DNA"/>
</dbReference>
<dbReference type="EMBL" id="KJ019137">
    <property type="protein sequence ID" value="AIX39964.1"/>
    <property type="molecule type" value="Genomic_DNA"/>
</dbReference>
<evidence type="ECO:0000313" key="24">
    <source>
        <dbReference type="Proteomes" id="UP000033004"/>
    </source>
</evidence>
<dbReference type="Proteomes" id="UP000185391">
    <property type="component" value="Segment"/>
</dbReference>
<evidence type="ECO:0000313" key="6">
    <source>
        <dbReference type="EMBL" id="AIX20699.1"/>
    </source>
</evidence>
<dbReference type="Proteomes" id="UP000185402">
    <property type="component" value="Segment"/>
</dbReference>
<dbReference type="EMBL" id="KJ019026">
    <property type="protein sequence ID" value="AIX14204.1"/>
    <property type="molecule type" value="Genomic_DNA"/>
</dbReference>
<evidence type="ECO:0000313" key="3">
    <source>
        <dbReference type="EMBL" id="AIX15716.1"/>
    </source>
</evidence>
<dbReference type="EMBL" id="KJ019039">
    <property type="protein sequence ID" value="AIX17035.1"/>
    <property type="molecule type" value="Genomic_DNA"/>
</dbReference>
<evidence type="ECO:0000313" key="7">
    <source>
        <dbReference type="EMBL" id="AIX23002.1"/>
    </source>
</evidence>
<evidence type="ECO:0000313" key="13">
    <source>
        <dbReference type="EMBL" id="AIX27948.1"/>
    </source>
</evidence>
<dbReference type="EMBL" id="KJ019087">
    <property type="protein sequence ID" value="AIX27948.1"/>
    <property type="molecule type" value="Genomic_DNA"/>
</dbReference>
<dbReference type="EMBL" id="KJ019138">
    <property type="protein sequence ID" value="AIX40173.1"/>
    <property type="molecule type" value="Genomic_DNA"/>
</dbReference>
<organism evidence="7 26">
    <name type="scientific">Synechococcus phage ACG-2014a</name>
    <dbReference type="NCBI Taxonomy" id="1493507"/>
    <lineage>
        <taxon>Viruses</taxon>
        <taxon>Duplodnaviria</taxon>
        <taxon>Heunggongvirae</taxon>
        <taxon>Uroviricota</taxon>
        <taxon>Caudoviricetes</taxon>
        <taxon>Pantevenvirales</taxon>
        <taxon>Kyanoviridae</taxon>
        <taxon>Acionnavirus</taxon>
        <taxon>Acionnavirus monteraybay</taxon>
    </lineage>
</organism>
<accession>A0A0E3F7D6</accession>
<evidence type="ECO:0000313" key="14">
    <source>
        <dbReference type="EMBL" id="AIX28155.1"/>
    </source>
</evidence>
<dbReference type="EMBL" id="KJ019065">
    <property type="protein sequence ID" value="AIX23002.1"/>
    <property type="molecule type" value="Genomic_DNA"/>
</dbReference>
<dbReference type="Proteomes" id="UP000185390">
    <property type="component" value="Segment"/>
</dbReference>
<dbReference type="EMBL" id="KJ019114">
    <property type="protein sequence ID" value="AIX34937.1"/>
    <property type="molecule type" value="Genomic_DNA"/>
</dbReference>
<dbReference type="Proteomes" id="UP000033004">
    <property type="component" value="Segment"/>
</dbReference>
<dbReference type="Proteomes" id="UP000185406">
    <property type="component" value="Segment"/>
</dbReference>
<dbReference type="EMBL" id="KJ019122">
    <property type="protein sequence ID" value="AIX36655.1"/>
    <property type="molecule type" value="Genomic_DNA"/>
</dbReference>
<evidence type="ECO:0000313" key="1">
    <source>
        <dbReference type="EMBL" id="AIX14204.1"/>
    </source>
</evidence>
<evidence type="ECO:0000313" key="5">
    <source>
        <dbReference type="EMBL" id="AIX17035.1"/>
    </source>
</evidence>
<dbReference type="Proteomes" id="UP000185392">
    <property type="component" value="Segment"/>
</dbReference>
<evidence type="ECO:0000313" key="21">
    <source>
        <dbReference type="EMBL" id="AIX45152.1"/>
    </source>
</evidence>
<gene>
    <name evidence="17" type="ORF">Syn7803C101_19</name>
    <name evidence="18" type="ORF">Syn7803C104_20</name>
    <name evidence="19" type="ORF">Syn7803C107_19</name>
    <name evidence="20" type="ORF">Syn7803C26_19</name>
    <name evidence="21" type="ORF">Syn7803C31_20</name>
    <name evidence="22" type="ORF">Syn7803C33_19</name>
    <name evidence="23" type="ORF">Syn7803C38_19</name>
    <name evidence="1" type="ORF">Syn7803C42_19</name>
    <name evidence="2" type="ORF">Syn7803C47_19</name>
    <name evidence="3" type="ORF">Syn7803C53_19</name>
    <name evidence="4" type="ORF">Syn7803C59_19</name>
    <name evidence="5" type="ORF">Syn7803C60_19</name>
    <name evidence="6" type="ORF">Syn7803C86_19</name>
    <name evidence="7" type="ORF">Syn7803C99_19</name>
    <name evidence="8" type="ORF">Syn7803US101_19</name>
    <name evidence="9" type="ORF">Syn7803US102_19</name>
    <name evidence="10" type="ORF">Syn7803US112_19</name>
    <name evidence="11" type="ORF">Syn7803US117_19</name>
    <name evidence="12" type="ORF">Syn7803US123_19</name>
    <name evidence="13" type="ORF">Syn7803US19_19</name>
    <name evidence="14" type="ORF">Syn7803US1_19</name>
    <name evidence="15" type="ORF">Syn7803US60_19</name>
    <name evidence="16" type="ORF">Syn7803US79_19</name>
</gene>
<dbReference type="Proteomes" id="UP000185399">
    <property type="component" value="Segment"/>
</dbReference>
<evidence type="ECO:0000313" key="10">
    <source>
        <dbReference type="EMBL" id="AIX25451.1"/>
    </source>
</evidence>
<evidence type="ECO:0000313" key="18">
    <source>
        <dbReference type="EMBL" id="AIX39964.1"/>
    </source>
</evidence>
<dbReference type="Proteomes" id="UP000185389">
    <property type="component" value="Segment"/>
</dbReference>
<dbReference type="Proteomes" id="UP000185395">
    <property type="component" value="Segment"/>
</dbReference>
<evidence type="ECO:0000313" key="11">
    <source>
        <dbReference type="EMBL" id="AIX26534.1"/>
    </source>
</evidence>
<dbReference type="Proteomes" id="UP000185397">
    <property type="component" value="Segment"/>
</dbReference>
<dbReference type="EMBL" id="KJ019153">
    <property type="protein sequence ID" value="AIX44231.1"/>
    <property type="molecule type" value="Genomic_DNA"/>
</dbReference>
<dbReference type="EMBL" id="KJ019068">
    <property type="protein sequence ID" value="AIX23704.1"/>
    <property type="molecule type" value="Genomic_DNA"/>
</dbReference>
<dbReference type="EMBL" id="KJ019033">
    <property type="protein sequence ID" value="AIX15716.1"/>
    <property type="molecule type" value="Genomic_DNA"/>
</dbReference>
<evidence type="ECO:0000313" key="16">
    <source>
        <dbReference type="EMBL" id="AIX36655.1"/>
    </source>
</evidence>
<evidence type="ECO:0000313" key="12">
    <source>
        <dbReference type="EMBL" id="AIX27170.1"/>
    </source>
</evidence>
<dbReference type="Proteomes" id="UP000185404">
    <property type="component" value="Segment"/>
</dbReference>
<dbReference type="EMBL" id="KJ019157">
    <property type="protein sequence ID" value="AIX45152.1"/>
    <property type="molecule type" value="Genomic_DNA"/>
</dbReference>
<dbReference type="Proteomes" id="UP000185403">
    <property type="component" value="Segment"/>
</dbReference>
<evidence type="ECO:0000313" key="22">
    <source>
        <dbReference type="EMBL" id="AIX45362.1"/>
    </source>
</evidence>
<dbReference type="EMBL" id="KJ019067">
    <property type="protein sequence ID" value="AIX23498.1"/>
    <property type="molecule type" value="Genomic_DNA"/>
</dbReference>
<protein>
    <submittedName>
        <fullName evidence="7">Uncharacterized protein</fullName>
    </submittedName>
</protein>
<dbReference type="EMBL" id="KJ019038">
    <property type="protein sequence ID" value="AIX16826.1"/>
    <property type="molecule type" value="Genomic_DNA"/>
</dbReference>
<dbReference type="EMBL" id="KJ019055">
    <property type="protein sequence ID" value="AIX20699.1"/>
    <property type="molecule type" value="Genomic_DNA"/>
</dbReference>
<dbReference type="EMBL" id="KJ019135">
    <property type="protein sequence ID" value="AIX39537.1"/>
    <property type="molecule type" value="Genomic_DNA"/>
</dbReference>